<dbReference type="RefSeq" id="WP_107150012.1">
    <property type="nucleotide sequence ID" value="NZ_PYUC01000003.1"/>
</dbReference>
<dbReference type="InterPro" id="IPR002018">
    <property type="entry name" value="CarbesteraseB"/>
</dbReference>
<dbReference type="InterPro" id="IPR050654">
    <property type="entry name" value="AChE-related_enzymes"/>
</dbReference>
<keyword evidence="3" id="KW-0732">Signal</keyword>
<accession>A0A2T3XYB6</accession>
<evidence type="ECO:0000256" key="3">
    <source>
        <dbReference type="RuleBase" id="RU361235"/>
    </source>
</evidence>
<feature type="region of interest" description="Disordered" evidence="4">
    <location>
        <begin position="588"/>
        <end position="613"/>
    </location>
</feature>
<feature type="chain" id="PRO_5015375875" description="Carboxylic ester hydrolase" evidence="3">
    <location>
        <begin position="32"/>
        <end position="613"/>
    </location>
</feature>
<dbReference type="SUPFAM" id="SSF53474">
    <property type="entry name" value="alpha/beta-Hydrolases"/>
    <property type="match status" value="1"/>
</dbReference>
<comment type="similarity">
    <text evidence="1 3">Belongs to the type-B carboxylesterase/lipase family.</text>
</comment>
<dbReference type="EMBL" id="PYUC01000003">
    <property type="protein sequence ID" value="PTB21509.1"/>
    <property type="molecule type" value="Genomic_DNA"/>
</dbReference>
<dbReference type="AlphaFoldDB" id="A0A2T3XYB6"/>
<dbReference type="PROSITE" id="PS00122">
    <property type="entry name" value="CARBOXYLESTERASE_B_1"/>
    <property type="match status" value="1"/>
</dbReference>
<dbReference type="GO" id="GO:0052689">
    <property type="term" value="F:carboxylic ester hydrolase activity"/>
    <property type="evidence" value="ECO:0007669"/>
    <property type="project" value="TreeGrafter"/>
</dbReference>
<feature type="signal peptide" evidence="3">
    <location>
        <begin position="1"/>
        <end position="31"/>
    </location>
</feature>
<evidence type="ECO:0000313" key="7">
    <source>
        <dbReference type="Proteomes" id="UP000240638"/>
    </source>
</evidence>
<comment type="caution">
    <text evidence="6">The sequence shown here is derived from an EMBL/GenBank/DDBJ whole genome shotgun (WGS) entry which is preliminary data.</text>
</comment>
<gene>
    <name evidence="6" type="ORF">C9I57_07640</name>
</gene>
<dbReference type="PANTHER" id="PTHR43918">
    <property type="entry name" value="ACETYLCHOLINESTERASE"/>
    <property type="match status" value="1"/>
</dbReference>
<dbReference type="InterPro" id="IPR029058">
    <property type="entry name" value="AB_hydrolase_fold"/>
</dbReference>
<reference evidence="6 7" key="1">
    <citation type="submission" date="2018-03" db="EMBL/GenBank/DDBJ databases">
        <title>Whole genome analyses suggest that Burkholderia sensu lato contains two further novel genera in the rhizoxinica-symbiotica group Mycetohabitans gen. nov., and Trinickia gen. nov.: implications for the evolution of diazotrophy and nodulation in the Burkholderiaceae.</title>
        <authorList>
            <person name="Estrada De Los Santos P."/>
            <person name="Palmer M."/>
            <person name="Chavez-Ramirez B."/>
            <person name="Steenkamp E.T."/>
            <person name="Hirsch A.M."/>
            <person name="Manyaka P."/>
            <person name="Maluk M."/>
            <person name="Lafos M."/>
            <person name="Crook M."/>
            <person name="Gross E."/>
            <person name="Simon M.F."/>
            <person name="Bueno Dos Reis Junior F."/>
            <person name="Poole P.S."/>
            <person name="Venter S.N."/>
            <person name="James E.K."/>
        </authorList>
    </citation>
    <scope>NUCLEOTIDE SEQUENCE [LARGE SCALE GENOMIC DNA]</scope>
    <source>
        <strain evidence="6 7">JPY-366</strain>
    </source>
</reference>
<dbReference type="InterPro" id="IPR019826">
    <property type="entry name" value="Carboxylesterase_B_AS"/>
</dbReference>
<evidence type="ECO:0000256" key="4">
    <source>
        <dbReference type="SAM" id="MobiDB-lite"/>
    </source>
</evidence>
<proteinExistence type="inferred from homology"/>
<keyword evidence="2 3" id="KW-0378">Hydrolase</keyword>
<dbReference type="Pfam" id="PF00135">
    <property type="entry name" value="COesterase"/>
    <property type="match status" value="1"/>
</dbReference>
<dbReference type="Gene3D" id="3.40.50.1820">
    <property type="entry name" value="alpha/beta hydrolase"/>
    <property type="match status" value="1"/>
</dbReference>
<feature type="domain" description="Carboxylesterase type B" evidence="5">
    <location>
        <begin position="38"/>
        <end position="504"/>
    </location>
</feature>
<name>A0A2T3XYB6_9BURK</name>
<evidence type="ECO:0000313" key="6">
    <source>
        <dbReference type="EMBL" id="PTB21509.1"/>
    </source>
</evidence>
<organism evidence="6 7">
    <name type="scientific">Trinickia symbiotica</name>
    <dbReference type="NCBI Taxonomy" id="863227"/>
    <lineage>
        <taxon>Bacteria</taxon>
        <taxon>Pseudomonadati</taxon>
        <taxon>Pseudomonadota</taxon>
        <taxon>Betaproteobacteria</taxon>
        <taxon>Burkholderiales</taxon>
        <taxon>Burkholderiaceae</taxon>
        <taxon>Trinickia</taxon>
    </lineage>
</organism>
<feature type="compositionally biased region" description="Low complexity" evidence="4">
    <location>
        <begin position="597"/>
        <end position="613"/>
    </location>
</feature>
<sequence length="613" mass="65090">MRITFRKLEPSRAAAAAALALSCLVPCVAQAAAAAPTPPSVQLSDGIVEGMRVPAFGRSMRAPTVKVFRGIPYAAPPVGEFRWREPQPVARWAGVRPARQFGPSCMQLKSSKRDTRATGMSEDCLYLNVWSPDIGEDKKRPVLVYFHGGGFAAGDGSEARYDGAELASRGIVVVTVNYRLGAFGFLALPEAASESSHGATGNYGLLDQAAALRWVRNNITKFGGDPDQVTIAGNSAGSVSVSAHMTSPVSRGLFARAIGESGGAFGSVGFKKRDEAERAATQFAAMLGGTSLQQLRAVPADKVLAATKTKSTAAIFWPTVDGHFVTESPESIYSAGQQASVPLMLGSNSQEAHFTTLLGDAAPTPENWRQTVTTMFPGHAQEVLAHYPGNDNNEVMHAATALAGDLFVGNSAWRWMQSHLQGGHAPVYYYRYTQPRPPATDSAKEQHKTPQPTLGAAHSAEVEYALGNLQKQRRYAWTAVDYDVSRIFSGYVEQFVKTGNPNGTASAGSGSDTAIELVQVAAEPEAPAPVTAGAEQASARRQAGMHIPVWPAVRADNRGILRQVIGENTHLAWDREGPRQGLVQRLLETRGGSGPQALTSLSPSSSPAASAEQ</sequence>
<dbReference type="PROSITE" id="PS51257">
    <property type="entry name" value="PROKAR_LIPOPROTEIN"/>
    <property type="match status" value="1"/>
</dbReference>
<dbReference type="PANTHER" id="PTHR43918:SF4">
    <property type="entry name" value="CARBOXYLIC ESTER HYDROLASE"/>
    <property type="match status" value="1"/>
</dbReference>
<protein>
    <recommendedName>
        <fullName evidence="3">Carboxylic ester hydrolase</fullName>
        <ecNumber evidence="3">3.1.1.-</ecNumber>
    </recommendedName>
</protein>
<evidence type="ECO:0000256" key="2">
    <source>
        <dbReference type="ARBA" id="ARBA00022801"/>
    </source>
</evidence>
<evidence type="ECO:0000259" key="5">
    <source>
        <dbReference type="Pfam" id="PF00135"/>
    </source>
</evidence>
<evidence type="ECO:0000256" key="1">
    <source>
        <dbReference type="ARBA" id="ARBA00005964"/>
    </source>
</evidence>
<feature type="region of interest" description="Disordered" evidence="4">
    <location>
        <begin position="437"/>
        <end position="456"/>
    </location>
</feature>
<dbReference type="InterPro" id="IPR019819">
    <property type="entry name" value="Carboxylesterase_B_CS"/>
</dbReference>
<dbReference type="PROSITE" id="PS00941">
    <property type="entry name" value="CARBOXYLESTERASE_B_2"/>
    <property type="match status" value="1"/>
</dbReference>
<dbReference type="EC" id="3.1.1.-" evidence="3"/>
<dbReference type="Proteomes" id="UP000240638">
    <property type="component" value="Unassembled WGS sequence"/>
</dbReference>